<evidence type="ECO:0000259" key="1">
    <source>
        <dbReference type="Pfam" id="PF01261"/>
    </source>
</evidence>
<dbReference type="EMBL" id="BANC01000023">
    <property type="protein sequence ID" value="GAN79592.1"/>
    <property type="molecule type" value="Genomic_DNA"/>
</dbReference>
<dbReference type="InterPro" id="IPR036237">
    <property type="entry name" value="Xyl_isomerase-like_sf"/>
</dbReference>
<dbReference type="PANTHER" id="PTHR12110">
    <property type="entry name" value="HYDROXYPYRUVATE ISOMERASE"/>
    <property type="match status" value="1"/>
</dbReference>
<dbReference type="Proteomes" id="UP000032668">
    <property type="component" value="Unassembled WGS sequence"/>
</dbReference>
<dbReference type="OrthoDB" id="9072761at2"/>
<gene>
    <name evidence="2" type="ORF">Aam_023_043</name>
</gene>
<dbReference type="STRING" id="1120923.SAMN02746095_02671"/>
<comment type="caution">
    <text evidence="2">The sequence shown here is derived from an EMBL/GenBank/DDBJ whole genome shotgun (WGS) entry which is preliminary data.</text>
</comment>
<proteinExistence type="predicted"/>
<feature type="domain" description="Xylose isomerase-like TIM barrel" evidence="1">
    <location>
        <begin position="23"/>
        <end position="249"/>
    </location>
</feature>
<evidence type="ECO:0000313" key="3">
    <source>
        <dbReference type="Proteomes" id="UP000032668"/>
    </source>
</evidence>
<evidence type="ECO:0000313" key="2">
    <source>
        <dbReference type="EMBL" id="GAN79592.1"/>
    </source>
</evidence>
<dbReference type="RefSeq" id="WP_048878036.1">
    <property type="nucleotide sequence ID" value="NZ_BANC01000023.1"/>
</dbReference>
<dbReference type="GO" id="GO:0016853">
    <property type="term" value="F:isomerase activity"/>
    <property type="evidence" value="ECO:0007669"/>
    <property type="project" value="UniProtKB-KW"/>
</dbReference>
<dbReference type="InterPro" id="IPR050312">
    <property type="entry name" value="IolE/XylAMocC-like"/>
</dbReference>
<dbReference type="SUPFAM" id="SSF51658">
    <property type="entry name" value="Xylose isomerase-like"/>
    <property type="match status" value="1"/>
</dbReference>
<reference evidence="2 3" key="1">
    <citation type="submission" date="2012-11" db="EMBL/GenBank/DDBJ databases">
        <title>Whole genome sequence of Acidocella aminolytica 101 = DSM 11237.</title>
        <authorList>
            <person name="Azuma Y."/>
            <person name="Higashiura N."/>
            <person name="Hirakawa H."/>
            <person name="Matsushita K."/>
        </authorList>
    </citation>
    <scope>NUCLEOTIDE SEQUENCE [LARGE SCALE GENOMIC DNA]</scope>
    <source>
        <strain evidence="3">101 / DSM 11237</strain>
    </source>
</reference>
<dbReference type="Pfam" id="PF01261">
    <property type="entry name" value="AP_endonuc_2"/>
    <property type="match status" value="1"/>
</dbReference>
<dbReference type="InterPro" id="IPR013022">
    <property type="entry name" value="Xyl_isomerase-like_TIM-brl"/>
</dbReference>
<name>A0A0D6PD32_9PROT</name>
<dbReference type="AlphaFoldDB" id="A0A0D6PD32"/>
<sequence length="271" mass="28617">MRPYSLAHLTVLNLPPPAVIETAHAAGYTHAGLRLLPASPGGVFYDLANNAPLLRETQSRLKDTGIEIFDVEIVRLGPDFRVESTFPFLDNAATLGARAVLVAGDDPDQSRLAASYAAFCEAAAPRNLTGDIEFMPWTEVPDIAAARRLVKAAGTPANAGILVDALHYGRSSGGPEAVAAIPRNLLHYGQICDAPAEIPTTVEGLIQTARQERLLPGTGGIDILGMLGALPPELPLSVELPNFKLAPARGPLNWAKECLAAARKIAEKATP</sequence>
<dbReference type="PANTHER" id="PTHR12110:SF48">
    <property type="entry name" value="BLL3656 PROTEIN"/>
    <property type="match status" value="1"/>
</dbReference>
<accession>A0A0D6PD32</accession>
<organism evidence="2 3">
    <name type="scientific">Acidocella aminolytica 101 = DSM 11237</name>
    <dbReference type="NCBI Taxonomy" id="1120923"/>
    <lineage>
        <taxon>Bacteria</taxon>
        <taxon>Pseudomonadati</taxon>
        <taxon>Pseudomonadota</taxon>
        <taxon>Alphaproteobacteria</taxon>
        <taxon>Acetobacterales</taxon>
        <taxon>Acidocellaceae</taxon>
        <taxon>Acidocella</taxon>
    </lineage>
</organism>
<keyword evidence="2" id="KW-0413">Isomerase</keyword>
<protein>
    <submittedName>
        <fullName evidence="2">Xylose isomerase</fullName>
    </submittedName>
</protein>
<keyword evidence="3" id="KW-1185">Reference proteome</keyword>
<dbReference type="Gene3D" id="3.20.20.150">
    <property type="entry name" value="Divalent-metal-dependent TIM barrel enzymes"/>
    <property type="match status" value="1"/>
</dbReference>